<dbReference type="Pfam" id="PF09113">
    <property type="entry name" value="N-glycanase_C"/>
    <property type="match status" value="1"/>
</dbReference>
<evidence type="ECO:0000256" key="3">
    <source>
        <dbReference type="SAM" id="SignalP"/>
    </source>
</evidence>
<dbReference type="EMBL" id="JAQNDL010000005">
    <property type="protein sequence ID" value="MDC0723684.1"/>
    <property type="molecule type" value="Genomic_DNA"/>
</dbReference>
<evidence type="ECO:0000256" key="1">
    <source>
        <dbReference type="ARBA" id="ARBA00023157"/>
    </source>
</evidence>
<protein>
    <submittedName>
        <fullName evidence="5">Peptide-N-glycosidase F-related protein</fullName>
    </submittedName>
</protein>
<feature type="domain" description="Peptide-N-glycosidase F N-terminal" evidence="4">
    <location>
        <begin position="79"/>
        <end position="229"/>
    </location>
</feature>
<comment type="caution">
    <text evidence="5">The sequence shown here is derived from an EMBL/GenBank/DDBJ whole genome shotgun (WGS) entry which is preliminary data.</text>
</comment>
<evidence type="ECO:0000259" key="4">
    <source>
        <dbReference type="SMART" id="SM01290"/>
    </source>
</evidence>
<keyword evidence="1" id="KW-1015">Disulfide bond</keyword>
<evidence type="ECO:0000313" key="5">
    <source>
        <dbReference type="EMBL" id="MDC0723684.1"/>
    </source>
</evidence>
<reference evidence="5 6" key="1">
    <citation type="submission" date="2022-11" db="EMBL/GenBank/DDBJ databases">
        <title>Minimal conservation of predation-associated metabolite biosynthetic gene clusters underscores biosynthetic potential of Myxococcota including descriptions for ten novel species: Archangium lansinium sp. nov., Myxococcus landrumus sp. nov., Nannocystis bai.</title>
        <authorList>
            <person name="Ahearne A."/>
            <person name="Stevens C."/>
            <person name="Dowd S."/>
        </authorList>
    </citation>
    <scope>NUCLEOTIDE SEQUENCE [LARGE SCALE GENOMIC DNA]</scope>
    <source>
        <strain evidence="5 6">BB15-2</strain>
    </source>
</reference>
<feature type="compositionally biased region" description="Low complexity" evidence="2">
    <location>
        <begin position="40"/>
        <end position="70"/>
    </location>
</feature>
<dbReference type="InterPro" id="IPR015197">
    <property type="entry name" value="PngaseF_C"/>
</dbReference>
<sequence length="415" mass="45081">MNLRRLTPSVCLLALLAACSEPQAESAGTGTTDGTGGPDSTGTDPTTGTSSDVTGPEPTTSTTDPGTTGDPEPPPEPEAFSVLQDIVFYDGYAGTVDEPIPEGVIRHRNDLVATRFGDDMLAKIQTTLTLGVIVGALCDNYDRIGAVHLALVPKGAQTYDPAEVDRLEVARFITPFMDMNKHPMTVPYEWQASNLVPILKDPELLAEYDFWFELMIFGVPYAANEEVAGCAGRNDTQLGTLLLYTDSKQPAPQFDTLVPVAIGQEFNNYAEGASDELGTTRKTVTFELPADTANAQLVLITSNHGANAGGEEYIRRDHFVYLDGKLLHVYKPGRPTCEPFRVYNTQPNGIYGPYKQSDEAWQSFSNWCPGDVIDTRILPWGSAKAGPHEFVIEVPDATFADNQGNFPFSLYVQAE</sequence>
<dbReference type="InterPro" id="IPR014784">
    <property type="entry name" value="Cu2_ascorb_mOase-like_C"/>
</dbReference>
<feature type="signal peptide" evidence="3">
    <location>
        <begin position="1"/>
        <end position="24"/>
    </location>
</feature>
<keyword evidence="3" id="KW-0732">Signal</keyword>
<dbReference type="Pfam" id="PF09112">
    <property type="entry name" value="N-glycanase_N"/>
    <property type="match status" value="1"/>
</dbReference>
<evidence type="ECO:0000256" key="2">
    <source>
        <dbReference type="SAM" id="MobiDB-lite"/>
    </source>
</evidence>
<dbReference type="Proteomes" id="UP001221686">
    <property type="component" value="Unassembled WGS sequence"/>
</dbReference>
<proteinExistence type="predicted"/>
<dbReference type="SUPFAM" id="SSF49742">
    <property type="entry name" value="PHM/PNGase F"/>
    <property type="match status" value="1"/>
</dbReference>
<dbReference type="SMART" id="SM01290">
    <property type="entry name" value="N-glycanase_N"/>
    <property type="match status" value="1"/>
</dbReference>
<dbReference type="InterPro" id="IPR008977">
    <property type="entry name" value="PHM/PNGase_F_dom_sf"/>
</dbReference>
<name>A0ABT5EED0_9BACT</name>
<accession>A0ABT5EED0</accession>
<organism evidence="5 6">
    <name type="scientific">Nannocystis bainbridge</name>
    <dbReference type="NCBI Taxonomy" id="2995303"/>
    <lineage>
        <taxon>Bacteria</taxon>
        <taxon>Pseudomonadati</taxon>
        <taxon>Myxococcota</taxon>
        <taxon>Polyangia</taxon>
        <taxon>Nannocystales</taxon>
        <taxon>Nannocystaceae</taxon>
        <taxon>Nannocystis</taxon>
    </lineage>
</organism>
<evidence type="ECO:0000313" key="6">
    <source>
        <dbReference type="Proteomes" id="UP001221686"/>
    </source>
</evidence>
<dbReference type="InterPro" id="IPR015196">
    <property type="entry name" value="PngaseF_N"/>
</dbReference>
<dbReference type="Gene3D" id="2.60.120.230">
    <property type="match status" value="2"/>
</dbReference>
<keyword evidence="6" id="KW-1185">Reference proteome</keyword>
<feature type="chain" id="PRO_5045801464" evidence="3">
    <location>
        <begin position="25"/>
        <end position="415"/>
    </location>
</feature>
<dbReference type="RefSeq" id="WP_272092229.1">
    <property type="nucleotide sequence ID" value="NZ_JAQNDL010000005.1"/>
</dbReference>
<gene>
    <name evidence="5" type="ORF">POL25_42770</name>
</gene>
<dbReference type="PROSITE" id="PS51257">
    <property type="entry name" value="PROKAR_LIPOPROTEIN"/>
    <property type="match status" value="1"/>
</dbReference>
<feature type="region of interest" description="Disordered" evidence="2">
    <location>
        <begin position="22"/>
        <end position="78"/>
    </location>
</feature>